<reference evidence="1" key="1">
    <citation type="submission" date="2019-08" db="EMBL/GenBank/DDBJ databases">
        <authorList>
            <person name="Kucharzyk K."/>
            <person name="Murdoch R.W."/>
            <person name="Higgins S."/>
            <person name="Loffler F."/>
        </authorList>
    </citation>
    <scope>NUCLEOTIDE SEQUENCE</scope>
</reference>
<proteinExistence type="predicted"/>
<dbReference type="EMBL" id="VSSQ01099689">
    <property type="protein sequence ID" value="MPN42154.1"/>
    <property type="molecule type" value="Genomic_DNA"/>
</dbReference>
<comment type="caution">
    <text evidence="1">The sequence shown here is derived from an EMBL/GenBank/DDBJ whole genome shotgun (WGS) entry which is preliminary data.</text>
</comment>
<sequence length="152" mass="17639">MTHNTDFFNLITSGRIVTDAFHIRGSRANYTAEKTQILPYDHHLYDIICVADEKQKPTHTTPNSIRHVLETIMFFESSFDTIGKFIKDKKEFELDPSFYQVIEDLSHGRVRTGLGTTDESMIRYCKMVKTFVENNYPGQIKTIEKELKNGQL</sequence>
<evidence type="ECO:0000313" key="1">
    <source>
        <dbReference type="EMBL" id="MPN42154.1"/>
    </source>
</evidence>
<gene>
    <name evidence="1" type="ORF">SDC9_189710</name>
</gene>
<name>A0A645I139_9ZZZZ</name>
<accession>A0A645I139</accession>
<organism evidence="1">
    <name type="scientific">bioreactor metagenome</name>
    <dbReference type="NCBI Taxonomy" id="1076179"/>
    <lineage>
        <taxon>unclassified sequences</taxon>
        <taxon>metagenomes</taxon>
        <taxon>ecological metagenomes</taxon>
    </lineage>
</organism>
<evidence type="ECO:0008006" key="2">
    <source>
        <dbReference type="Google" id="ProtNLM"/>
    </source>
</evidence>
<dbReference type="AlphaFoldDB" id="A0A645I139"/>
<protein>
    <recommendedName>
        <fullName evidence="2">Protein CR006 P-loop domain-containing protein</fullName>
    </recommendedName>
</protein>